<dbReference type="PANTHER" id="PTHR12192:SF2">
    <property type="entry name" value="GLUTATHIONE-SPECIFIC GAMMA-GLUTAMYLCYCLOTRANSFERASE 2"/>
    <property type="match status" value="1"/>
</dbReference>
<dbReference type="SUPFAM" id="SSF110857">
    <property type="entry name" value="Gamma-glutamyl cyclotransferase-like"/>
    <property type="match status" value="1"/>
</dbReference>
<dbReference type="GO" id="GO:0061928">
    <property type="term" value="F:glutathione specific gamma-glutamylcyclotransferase activity"/>
    <property type="evidence" value="ECO:0007669"/>
    <property type="project" value="UniProtKB-EC"/>
</dbReference>
<name>A0AAN0M395_9RHOB</name>
<dbReference type="AlphaFoldDB" id="A0AAN0M395"/>
<dbReference type="InterPro" id="IPR006840">
    <property type="entry name" value="ChaC"/>
</dbReference>
<dbReference type="EMBL" id="CP151762">
    <property type="protein sequence ID" value="WZU64339.1"/>
    <property type="molecule type" value="Genomic_DNA"/>
</dbReference>
<dbReference type="KEGG" id="yag:AABB28_03295"/>
<dbReference type="GO" id="GO:0006751">
    <property type="term" value="P:glutathione catabolic process"/>
    <property type="evidence" value="ECO:0007669"/>
    <property type="project" value="InterPro"/>
</dbReference>
<proteinExistence type="predicted"/>
<dbReference type="CDD" id="cd06661">
    <property type="entry name" value="GGCT_like"/>
    <property type="match status" value="1"/>
</dbReference>
<evidence type="ECO:0000313" key="4">
    <source>
        <dbReference type="Proteomes" id="UP001451782"/>
    </source>
</evidence>
<dbReference type="GO" id="GO:0005737">
    <property type="term" value="C:cytoplasm"/>
    <property type="evidence" value="ECO:0007669"/>
    <property type="project" value="TreeGrafter"/>
</dbReference>
<dbReference type="Gene3D" id="3.10.490.10">
    <property type="entry name" value="Gamma-glutamyl cyclotransferase-like"/>
    <property type="match status" value="1"/>
</dbReference>
<reference evidence="3 4" key="1">
    <citation type="submission" date="2024-04" db="EMBL/GenBank/DDBJ databases">
        <title>Phylogenomic analyses of a clade within the roseobacter group suggest taxonomic reassignments of species of the genera Aestuariivita, Citreicella, Loktanella, Nautella, Pelagibaca, Ruegeria, Thalassobius, Thiobacimonas and Tropicibacter, and the proposal o.</title>
        <authorList>
            <person name="Jeon C.O."/>
        </authorList>
    </citation>
    <scope>NUCLEOTIDE SEQUENCE [LARGE SCALE GENOMIC DNA]</scope>
    <source>
        <strain evidence="3 4">G8-12</strain>
    </source>
</reference>
<dbReference type="InterPro" id="IPR036568">
    <property type="entry name" value="GGCT-like_sf"/>
</dbReference>
<keyword evidence="4" id="KW-1185">Reference proteome</keyword>
<gene>
    <name evidence="3" type="ORF">AABB28_03295</name>
</gene>
<dbReference type="PANTHER" id="PTHR12192">
    <property type="entry name" value="CATION TRANSPORT PROTEIN CHAC-RELATED"/>
    <property type="match status" value="1"/>
</dbReference>
<evidence type="ECO:0000256" key="2">
    <source>
        <dbReference type="ARBA" id="ARBA00023239"/>
    </source>
</evidence>
<accession>A0AAN0M395</accession>
<evidence type="ECO:0000256" key="1">
    <source>
        <dbReference type="ARBA" id="ARBA00012344"/>
    </source>
</evidence>
<sequence>MTDPFARHPELRDLIADPEASFFRSFSVERVIEQFPQMEAHRDWPYTDTQREALRSATLSGHSGDLWIFGYGSLMWDPALRFAEVRRARVADHARRMILVEWRGGRGTEDAPGLMAALDEGPGCDGLAYRIAADAVDSETEILFRREMLAPGYHARYVTAMLDDGPVRALTFVADHSVPDIQGELSRIDQIRFIATGSGFLGSSRDYLANIVEHFAALGIHDEDCVSLLKSVDDQLSTQTEEPTP</sequence>
<evidence type="ECO:0000313" key="3">
    <source>
        <dbReference type="EMBL" id="WZU64339.1"/>
    </source>
</evidence>
<keyword evidence="2" id="KW-0456">Lyase</keyword>
<dbReference type="EC" id="4.3.2.7" evidence="1"/>
<protein>
    <recommendedName>
        <fullName evidence="1">glutathione-specific gamma-glutamylcyclotransferase</fullName>
        <ecNumber evidence="1">4.3.2.7</ecNumber>
    </recommendedName>
</protein>
<dbReference type="RefSeq" id="WP_342070704.1">
    <property type="nucleotide sequence ID" value="NZ_CP151762.1"/>
</dbReference>
<organism evidence="3 4">
    <name type="scientific">Yoonia algicola</name>
    <dbReference type="NCBI Taxonomy" id="3137368"/>
    <lineage>
        <taxon>Bacteria</taxon>
        <taxon>Pseudomonadati</taxon>
        <taxon>Pseudomonadota</taxon>
        <taxon>Alphaproteobacteria</taxon>
        <taxon>Rhodobacterales</taxon>
        <taxon>Paracoccaceae</taxon>
        <taxon>Yoonia</taxon>
    </lineage>
</organism>
<dbReference type="Proteomes" id="UP001451782">
    <property type="component" value="Chromosome"/>
</dbReference>
<dbReference type="Pfam" id="PF04752">
    <property type="entry name" value="ChaC"/>
    <property type="match status" value="1"/>
</dbReference>
<dbReference type="InterPro" id="IPR013024">
    <property type="entry name" value="GGCT-like"/>
</dbReference>